<evidence type="ECO:0000313" key="5">
    <source>
        <dbReference type="EMBL" id="TCJ14914.1"/>
    </source>
</evidence>
<keyword evidence="2" id="KW-0001">2Fe-2S</keyword>
<dbReference type="InterPro" id="IPR017938">
    <property type="entry name" value="Riboflavin_synthase-like_b-brl"/>
</dbReference>
<proteinExistence type="predicted"/>
<dbReference type="PANTHER" id="PTHR47354:SF5">
    <property type="entry name" value="PROTEIN RFBI"/>
    <property type="match status" value="1"/>
</dbReference>
<keyword evidence="2" id="KW-0411">Iron-sulfur</keyword>
<dbReference type="PROSITE" id="PS51384">
    <property type="entry name" value="FAD_FR"/>
    <property type="match status" value="1"/>
</dbReference>
<dbReference type="InterPro" id="IPR039261">
    <property type="entry name" value="FNR_nucleotide-bd"/>
</dbReference>
<gene>
    <name evidence="5" type="ORF">EZJ19_08480</name>
</gene>
<dbReference type="InterPro" id="IPR017927">
    <property type="entry name" value="FAD-bd_FR_type"/>
</dbReference>
<keyword evidence="2" id="KW-0479">Metal-binding</keyword>
<dbReference type="Pfam" id="PF00111">
    <property type="entry name" value="Fer2"/>
    <property type="match status" value="1"/>
</dbReference>
<comment type="caution">
    <text evidence="5">The sequence shown here is derived from an EMBL/GenBank/DDBJ whole genome shotgun (WGS) entry which is preliminary data.</text>
</comment>
<dbReference type="InterPro" id="IPR001041">
    <property type="entry name" value="2Fe-2S_ferredoxin-type"/>
</dbReference>
<dbReference type="PROSITE" id="PS51085">
    <property type="entry name" value="2FE2S_FER_2"/>
    <property type="match status" value="1"/>
</dbReference>
<protein>
    <submittedName>
        <fullName evidence="5">2Fe-2S iron-sulfur cluster binding domain-containing protein</fullName>
    </submittedName>
</protein>
<dbReference type="CDD" id="cd00207">
    <property type="entry name" value="fer2"/>
    <property type="match status" value="1"/>
</dbReference>
<dbReference type="GO" id="GO:0016491">
    <property type="term" value="F:oxidoreductase activity"/>
    <property type="evidence" value="ECO:0007669"/>
    <property type="project" value="InterPro"/>
</dbReference>
<comment type="cofactor">
    <cofactor evidence="1">
        <name>FAD</name>
        <dbReference type="ChEBI" id="CHEBI:57692"/>
    </cofactor>
</comment>
<dbReference type="SUPFAM" id="SSF54292">
    <property type="entry name" value="2Fe-2S ferredoxin-like"/>
    <property type="match status" value="1"/>
</dbReference>
<keyword evidence="6" id="KW-1185">Reference proteome</keyword>
<evidence type="ECO:0000256" key="2">
    <source>
        <dbReference type="ARBA" id="ARBA00022714"/>
    </source>
</evidence>
<dbReference type="Proteomes" id="UP000295443">
    <property type="component" value="Unassembled WGS sequence"/>
</dbReference>
<accession>A0A4R1BD19</accession>
<dbReference type="InterPro" id="IPR012675">
    <property type="entry name" value="Beta-grasp_dom_sf"/>
</dbReference>
<feature type="domain" description="FAD-binding FR-type" evidence="4">
    <location>
        <begin position="100"/>
        <end position="199"/>
    </location>
</feature>
<dbReference type="OrthoDB" id="9806195at2"/>
<dbReference type="PANTHER" id="PTHR47354">
    <property type="entry name" value="NADH OXIDOREDUCTASE HCR"/>
    <property type="match status" value="1"/>
</dbReference>
<dbReference type="RefSeq" id="WP_131446585.1">
    <property type="nucleotide sequence ID" value="NZ_SJZB01000032.1"/>
</dbReference>
<reference evidence="5 6" key="1">
    <citation type="submission" date="2019-03" db="EMBL/GenBank/DDBJ databases">
        <title>Genome sequence of Thiobacillaceae bacterium LSR1, a sulfur-oxidizing bacterium isolated from freshwater sediment.</title>
        <authorList>
            <person name="Li S."/>
        </authorList>
    </citation>
    <scope>NUCLEOTIDE SEQUENCE [LARGE SCALE GENOMIC DNA]</scope>
    <source>
        <strain evidence="5 6">LSR1</strain>
    </source>
</reference>
<dbReference type="Gene3D" id="3.10.20.30">
    <property type="match status" value="1"/>
</dbReference>
<evidence type="ECO:0000313" key="6">
    <source>
        <dbReference type="Proteomes" id="UP000295443"/>
    </source>
</evidence>
<sequence length="338" mass="36478">MPLITVNDGEAAFVCEPGDTLLRAGLRSGVGLPYECGVGACGCCRGEVGTGEVIDHWPAAPGLSDRDRRKGRILACQCSPVGDVQLRLRLDPAAVPAIPPRRRTATLVAVNDVTHDIREFVFRSEEAAAFLPGQFAFLSLPGVERERAYSMANLANDRGEWRFYIRRVPGGDATGRLFDTLKPGAEVGLDAPYGQAYLRAESPRDIVCIAGGSGLAPMLSVTRGYAARTARDGRRLDFFYGARTPADVCGQAELAMLPGYGEDLGFQVAVSDAEAAQAAGWTGRTSLVHELVEATLGDRLGQCEFYLAGPPGMIEALLQLLQTKHRIPPERIHFDRFF</sequence>
<keyword evidence="2" id="KW-0408">Iron</keyword>
<dbReference type="Gene3D" id="3.40.50.80">
    <property type="entry name" value="Nucleotide-binding domain of ferredoxin-NADP reductase (FNR) module"/>
    <property type="match status" value="1"/>
</dbReference>
<dbReference type="Pfam" id="PF00175">
    <property type="entry name" value="NAD_binding_1"/>
    <property type="match status" value="1"/>
</dbReference>
<dbReference type="PRINTS" id="PR00410">
    <property type="entry name" value="PHEHYDRXLASE"/>
</dbReference>
<evidence type="ECO:0000256" key="1">
    <source>
        <dbReference type="ARBA" id="ARBA00001974"/>
    </source>
</evidence>
<name>A0A4R1BD19_9PROT</name>
<dbReference type="Gene3D" id="2.40.30.10">
    <property type="entry name" value="Translation factors"/>
    <property type="match status" value="1"/>
</dbReference>
<dbReference type="InterPro" id="IPR008333">
    <property type="entry name" value="Cbr1-like_FAD-bd_dom"/>
</dbReference>
<feature type="domain" description="2Fe-2S ferredoxin-type" evidence="3">
    <location>
        <begin position="2"/>
        <end position="94"/>
    </location>
</feature>
<dbReference type="SUPFAM" id="SSF52343">
    <property type="entry name" value="Ferredoxin reductase-like, C-terminal NADP-linked domain"/>
    <property type="match status" value="1"/>
</dbReference>
<dbReference type="EMBL" id="SJZB01000032">
    <property type="protein sequence ID" value="TCJ14914.1"/>
    <property type="molecule type" value="Genomic_DNA"/>
</dbReference>
<dbReference type="SUPFAM" id="SSF63380">
    <property type="entry name" value="Riboflavin synthase domain-like"/>
    <property type="match status" value="1"/>
</dbReference>
<evidence type="ECO:0000259" key="3">
    <source>
        <dbReference type="PROSITE" id="PS51085"/>
    </source>
</evidence>
<dbReference type="CDD" id="cd06190">
    <property type="entry name" value="T4MO_e_transfer_like"/>
    <property type="match status" value="1"/>
</dbReference>
<organism evidence="5 6">
    <name type="scientific">Parasulfuritortus cantonensis</name>
    <dbReference type="NCBI Taxonomy" id="2528202"/>
    <lineage>
        <taxon>Bacteria</taxon>
        <taxon>Pseudomonadati</taxon>
        <taxon>Pseudomonadota</taxon>
        <taxon>Betaproteobacteria</taxon>
        <taxon>Nitrosomonadales</taxon>
        <taxon>Thiobacillaceae</taxon>
        <taxon>Parasulfuritortus</taxon>
    </lineage>
</organism>
<dbReference type="AlphaFoldDB" id="A0A4R1BD19"/>
<dbReference type="InterPro" id="IPR036010">
    <property type="entry name" value="2Fe-2S_ferredoxin-like_sf"/>
</dbReference>
<evidence type="ECO:0000259" key="4">
    <source>
        <dbReference type="PROSITE" id="PS51384"/>
    </source>
</evidence>
<dbReference type="Pfam" id="PF00970">
    <property type="entry name" value="FAD_binding_6"/>
    <property type="match status" value="1"/>
</dbReference>
<dbReference type="GO" id="GO:0051537">
    <property type="term" value="F:2 iron, 2 sulfur cluster binding"/>
    <property type="evidence" value="ECO:0007669"/>
    <property type="project" value="UniProtKB-KW"/>
</dbReference>
<dbReference type="InterPro" id="IPR001433">
    <property type="entry name" value="OxRdtase_FAD/NAD-bd"/>
</dbReference>
<dbReference type="InterPro" id="IPR050415">
    <property type="entry name" value="MRET"/>
</dbReference>